<keyword evidence="5" id="KW-0472">Membrane</keyword>
<evidence type="ECO:0000256" key="3">
    <source>
        <dbReference type="ARBA" id="ARBA00022833"/>
    </source>
</evidence>
<evidence type="ECO:0000256" key="4">
    <source>
        <dbReference type="PROSITE-ProRule" id="PRU00175"/>
    </source>
</evidence>
<dbReference type="PANTHER" id="PTHR45969">
    <property type="entry name" value="RING ZINC FINGER PROTEIN-RELATED"/>
    <property type="match status" value="1"/>
</dbReference>
<protein>
    <recommendedName>
        <fullName evidence="6">RING-type domain-containing protein</fullName>
    </recommendedName>
</protein>
<dbReference type="AlphaFoldDB" id="A0A7S2ZYM3"/>
<feature type="transmembrane region" description="Helical" evidence="5">
    <location>
        <begin position="12"/>
        <end position="32"/>
    </location>
</feature>
<name>A0A7S2ZYM3_9RHOD</name>
<dbReference type="PROSITE" id="PS50089">
    <property type="entry name" value="ZF_RING_2"/>
    <property type="match status" value="1"/>
</dbReference>
<keyword evidence="1" id="KW-0479">Metal-binding</keyword>
<dbReference type="EMBL" id="HBHW01029459">
    <property type="protein sequence ID" value="CAE0054803.1"/>
    <property type="molecule type" value="Transcribed_RNA"/>
</dbReference>
<sequence>MVQADESMGAWQVFLITLPALAAAGYVLYIFIFKRGLTHGLDEASNLPTIDRVATEEQIITLLEKISDCEAGPPDKGEVCAICLESFDGNNLKLFTAPICHHPFHILCIGKWLHTKPETTCPICKAQLIDEHDHEKSLAEGHSGT</sequence>
<accession>A0A7S2ZYM3</accession>
<gene>
    <name evidence="7" type="ORF">RMAR00112_LOCUS22832</name>
</gene>
<keyword evidence="5" id="KW-0812">Transmembrane</keyword>
<dbReference type="Pfam" id="PF13639">
    <property type="entry name" value="zf-RING_2"/>
    <property type="match status" value="1"/>
</dbReference>
<dbReference type="GO" id="GO:0016567">
    <property type="term" value="P:protein ubiquitination"/>
    <property type="evidence" value="ECO:0007669"/>
    <property type="project" value="TreeGrafter"/>
</dbReference>
<dbReference type="GO" id="GO:0008270">
    <property type="term" value="F:zinc ion binding"/>
    <property type="evidence" value="ECO:0007669"/>
    <property type="project" value="UniProtKB-KW"/>
</dbReference>
<dbReference type="GO" id="GO:0061630">
    <property type="term" value="F:ubiquitin protein ligase activity"/>
    <property type="evidence" value="ECO:0007669"/>
    <property type="project" value="TreeGrafter"/>
</dbReference>
<evidence type="ECO:0000256" key="5">
    <source>
        <dbReference type="SAM" id="Phobius"/>
    </source>
</evidence>
<evidence type="ECO:0000256" key="2">
    <source>
        <dbReference type="ARBA" id="ARBA00022771"/>
    </source>
</evidence>
<keyword evidence="5" id="KW-1133">Transmembrane helix</keyword>
<keyword evidence="3" id="KW-0862">Zinc</keyword>
<dbReference type="SMART" id="SM00184">
    <property type="entry name" value="RING"/>
    <property type="match status" value="1"/>
</dbReference>
<reference evidence="7" key="1">
    <citation type="submission" date="2021-01" db="EMBL/GenBank/DDBJ databases">
        <authorList>
            <person name="Corre E."/>
            <person name="Pelletier E."/>
            <person name="Niang G."/>
            <person name="Scheremetjew M."/>
            <person name="Finn R."/>
            <person name="Kale V."/>
            <person name="Holt S."/>
            <person name="Cochrane G."/>
            <person name="Meng A."/>
            <person name="Brown T."/>
            <person name="Cohen L."/>
        </authorList>
    </citation>
    <scope>NUCLEOTIDE SEQUENCE</scope>
    <source>
        <strain evidence="7">CCMP 769</strain>
    </source>
</reference>
<evidence type="ECO:0000256" key="1">
    <source>
        <dbReference type="ARBA" id="ARBA00022723"/>
    </source>
</evidence>
<dbReference type="InterPro" id="IPR013083">
    <property type="entry name" value="Znf_RING/FYVE/PHD"/>
</dbReference>
<dbReference type="Gene3D" id="3.30.40.10">
    <property type="entry name" value="Zinc/RING finger domain, C3HC4 (zinc finger)"/>
    <property type="match status" value="1"/>
</dbReference>
<dbReference type="SUPFAM" id="SSF57850">
    <property type="entry name" value="RING/U-box"/>
    <property type="match status" value="1"/>
</dbReference>
<organism evidence="7">
    <name type="scientific">Rhodosorus marinus</name>
    <dbReference type="NCBI Taxonomy" id="101924"/>
    <lineage>
        <taxon>Eukaryota</taxon>
        <taxon>Rhodophyta</taxon>
        <taxon>Stylonematophyceae</taxon>
        <taxon>Stylonematales</taxon>
        <taxon>Stylonemataceae</taxon>
        <taxon>Rhodosorus</taxon>
    </lineage>
</organism>
<feature type="domain" description="RING-type" evidence="6">
    <location>
        <begin position="80"/>
        <end position="125"/>
    </location>
</feature>
<evidence type="ECO:0000313" key="7">
    <source>
        <dbReference type="EMBL" id="CAE0054803.1"/>
    </source>
</evidence>
<proteinExistence type="predicted"/>
<evidence type="ECO:0000259" key="6">
    <source>
        <dbReference type="PROSITE" id="PS50089"/>
    </source>
</evidence>
<dbReference type="InterPro" id="IPR001841">
    <property type="entry name" value="Znf_RING"/>
</dbReference>
<dbReference type="PANTHER" id="PTHR45969:SF69">
    <property type="entry name" value="FINGER DOMAIN PROTEIN, PUTATIVE (AFU_ORTHOLOGUE AFUA_3G12190)-RELATED"/>
    <property type="match status" value="1"/>
</dbReference>
<keyword evidence="2 4" id="KW-0863">Zinc-finger</keyword>